<keyword evidence="2" id="KW-1185">Reference proteome</keyword>
<gene>
    <name evidence="1" type="ORF">B1202_07285</name>
</gene>
<evidence type="ECO:0000313" key="1">
    <source>
        <dbReference type="EMBL" id="OOV83440.1"/>
    </source>
</evidence>
<protein>
    <submittedName>
        <fullName evidence="1">Uncharacterized protein</fullName>
    </submittedName>
</protein>
<accession>A0A1T1H161</accession>
<dbReference type="AlphaFoldDB" id="A0A1T1H161"/>
<comment type="caution">
    <text evidence="1">The sequence shown here is derived from an EMBL/GenBank/DDBJ whole genome shotgun (WGS) entry which is preliminary data.</text>
</comment>
<dbReference type="EMBL" id="MVKX01000004">
    <property type="protein sequence ID" value="OOV83440.1"/>
    <property type="molecule type" value="Genomic_DNA"/>
</dbReference>
<dbReference type="Proteomes" id="UP000191160">
    <property type="component" value="Unassembled WGS sequence"/>
</dbReference>
<name>A0A1T1H161_9GAMM</name>
<proteinExistence type="predicted"/>
<evidence type="ECO:0000313" key="2">
    <source>
        <dbReference type="Proteomes" id="UP000191160"/>
    </source>
</evidence>
<reference evidence="1 2" key="1">
    <citation type="submission" date="2017-02" db="EMBL/GenBank/DDBJ databases">
        <title>Acinetobacter sp. ANC 4945, whole genome shotgun sequencing project.</title>
        <authorList>
            <person name="Radolfova-Krizova L."/>
            <person name="Al Atrouni A."/>
            <person name="Nemec A."/>
        </authorList>
    </citation>
    <scope>NUCLEOTIDE SEQUENCE [LARGE SCALE GENOMIC DNA]</scope>
    <source>
        <strain evidence="1 2">ANC 4945</strain>
    </source>
</reference>
<organism evidence="1 2">
    <name type="scientific">Acinetobacter amyesii</name>
    <dbReference type="NCBI Taxonomy" id="2942470"/>
    <lineage>
        <taxon>Bacteria</taxon>
        <taxon>Pseudomonadati</taxon>
        <taxon>Pseudomonadota</taxon>
        <taxon>Gammaproteobacteria</taxon>
        <taxon>Moraxellales</taxon>
        <taxon>Moraxellaceae</taxon>
        <taxon>Acinetobacter</taxon>
    </lineage>
</organism>
<sequence>MTISDEKVCDCLENGDLKYIQQYTPYFIACEASFYLMIELENSVKWVCSIVQNKSSSIKKPPQRDGF</sequence>